<gene>
    <name evidence="3" type="ORF">QLH52_04475</name>
</gene>
<reference evidence="3 4" key="1">
    <citation type="submission" date="2023-11" db="EMBL/GenBank/DDBJ databases">
        <authorList>
            <person name="Ouyang M.-Y."/>
        </authorList>
    </citation>
    <scope>NUCLEOTIDE SEQUENCE [LARGE SCALE GENOMIC DNA]</scope>
    <source>
        <strain evidence="3 4">OY6</strain>
    </source>
</reference>
<dbReference type="CDD" id="cd11301">
    <property type="entry name" value="Fut1_Fut2_like"/>
    <property type="match status" value="1"/>
</dbReference>
<dbReference type="PANTHER" id="PTHR11927">
    <property type="entry name" value="GALACTOSIDE 2-L-FUCOSYLTRANSFERASE"/>
    <property type="match status" value="1"/>
</dbReference>
<evidence type="ECO:0000313" key="3">
    <source>
        <dbReference type="EMBL" id="MDX8126524.1"/>
    </source>
</evidence>
<comment type="caution">
    <text evidence="3">The sequence shown here is derived from an EMBL/GenBank/DDBJ whole genome shotgun (WGS) entry which is preliminary data.</text>
</comment>
<dbReference type="PANTHER" id="PTHR11927:SF9">
    <property type="entry name" value="L-FUCOSYLTRANSFERASE"/>
    <property type="match status" value="1"/>
</dbReference>
<dbReference type="InterPro" id="IPR002516">
    <property type="entry name" value="Glyco_trans_11"/>
</dbReference>
<dbReference type="EMBL" id="JAXARY010000003">
    <property type="protein sequence ID" value="MDX8126524.1"/>
    <property type="molecule type" value="Genomic_DNA"/>
</dbReference>
<keyword evidence="4" id="KW-1185">Reference proteome</keyword>
<evidence type="ECO:0000256" key="2">
    <source>
        <dbReference type="ARBA" id="ARBA00022679"/>
    </source>
</evidence>
<organism evidence="3 4">
    <name type="scientific">Methylomonas defluvii</name>
    <dbReference type="NCBI Taxonomy" id="3045149"/>
    <lineage>
        <taxon>Bacteria</taxon>
        <taxon>Pseudomonadati</taxon>
        <taxon>Pseudomonadota</taxon>
        <taxon>Gammaproteobacteria</taxon>
        <taxon>Methylococcales</taxon>
        <taxon>Methylococcaceae</taxon>
        <taxon>Methylomonas</taxon>
    </lineage>
</organism>
<evidence type="ECO:0000313" key="4">
    <source>
        <dbReference type="Proteomes" id="UP001284537"/>
    </source>
</evidence>
<accession>A0ABU4UCS5</accession>
<name>A0ABU4UCS5_9GAMM</name>
<keyword evidence="2" id="KW-0808">Transferase</keyword>
<protein>
    <submittedName>
        <fullName evidence="3">Alpha-1,2-fucosyltransferase</fullName>
    </submittedName>
</protein>
<proteinExistence type="predicted"/>
<keyword evidence="1" id="KW-0328">Glycosyltransferase</keyword>
<evidence type="ECO:0000256" key="1">
    <source>
        <dbReference type="ARBA" id="ARBA00022676"/>
    </source>
</evidence>
<dbReference type="Pfam" id="PF01531">
    <property type="entry name" value="Glyco_transf_11"/>
    <property type="match status" value="1"/>
</dbReference>
<dbReference type="Proteomes" id="UP001284537">
    <property type="component" value="Unassembled WGS sequence"/>
</dbReference>
<sequence>MIVFMADGRLGNQIFQFAFLTGFAKKNEIIFCINMKRFFDAFDCDSGNVINCCNRYVIYLMRQVVIPYLIRPLANLRVFGYVEQVKYEDGIPHASYEYKKGGVPLSFVNTDFFQSESFFNLDSFCNKVKIKAQYLTTASQFLSDIPLEYCRVFIHVRRGDYLNEKFMGERGIDLPNSYFFYAIKLIKSKVKNPFFIFLTDDPSYVERSFKEINSKIISKNSAAVDLAIMSLCDSGIISNSSFSWWGSALMKDKHVVVVPKYWYGWKQKIDSHPNIYPSWGVVIDVKGTQSAF</sequence>